<proteinExistence type="predicted"/>
<feature type="compositionally biased region" description="Polar residues" evidence="1">
    <location>
        <begin position="44"/>
        <end position="54"/>
    </location>
</feature>
<comment type="caution">
    <text evidence="2">The sequence shown here is derived from an EMBL/GenBank/DDBJ whole genome shotgun (WGS) entry which is preliminary data.</text>
</comment>
<dbReference type="Proteomes" id="UP001460270">
    <property type="component" value="Unassembled WGS sequence"/>
</dbReference>
<accession>A0AAW0PYG8</accession>
<organism evidence="2 3">
    <name type="scientific">Mugilogobius chulae</name>
    <name type="common">yellowstripe goby</name>
    <dbReference type="NCBI Taxonomy" id="88201"/>
    <lineage>
        <taxon>Eukaryota</taxon>
        <taxon>Metazoa</taxon>
        <taxon>Chordata</taxon>
        <taxon>Craniata</taxon>
        <taxon>Vertebrata</taxon>
        <taxon>Euteleostomi</taxon>
        <taxon>Actinopterygii</taxon>
        <taxon>Neopterygii</taxon>
        <taxon>Teleostei</taxon>
        <taxon>Neoteleostei</taxon>
        <taxon>Acanthomorphata</taxon>
        <taxon>Gobiaria</taxon>
        <taxon>Gobiiformes</taxon>
        <taxon>Gobioidei</taxon>
        <taxon>Gobiidae</taxon>
        <taxon>Gobionellinae</taxon>
        <taxon>Mugilogobius</taxon>
    </lineage>
</organism>
<gene>
    <name evidence="2" type="ORF">WMY93_007276</name>
</gene>
<evidence type="ECO:0000313" key="3">
    <source>
        <dbReference type="Proteomes" id="UP001460270"/>
    </source>
</evidence>
<evidence type="ECO:0000313" key="2">
    <source>
        <dbReference type="EMBL" id="KAK7930881.1"/>
    </source>
</evidence>
<feature type="compositionally biased region" description="Polar residues" evidence="1">
    <location>
        <begin position="19"/>
        <end position="30"/>
    </location>
</feature>
<evidence type="ECO:0000256" key="1">
    <source>
        <dbReference type="SAM" id="MobiDB-lite"/>
    </source>
</evidence>
<keyword evidence="3" id="KW-1185">Reference proteome</keyword>
<dbReference type="EMBL" id="JBBPFD010000004">
    <property type="protein sequence ID" value="KAK7930881.1"/>
    <property type="molecule type" value="Genomic_DNA"/>
</dbReference>
<name>A0AAW0PYG8_9GOBI</name>
<sequence>MVLTVSLLPASGTDRQKGTRVQQDPHSPSLPQHGFSWLFDCNTDDSPQPLSTSSKPPPSVPNPFLSANFNKPGPGKQEGVRERETGNWAASQKTALVMVLLVLLCKTVAIFRSDRKVIQRSQVPETVRVTVNADAFRTLRHSGLAESDKATTTEDEDLGTLRLVHLGMWCVCWPRLRATVLFMNRSQRATLKHRAELFPEQQPWPCQSCRRAALSH</sequence>
<feature type="region of interest" description="Disordered" evidence="1">
    <location>
        <begin position="1"/>
        <end position="83"/>
    </location>
</feature>
<protein>
    <submittedName>
        <fullName evidence="2">Uncharacterized protein</fullName>
    </submittedName>
</protein>
<reference evidence="3" key="1">
    <citation type="submission" date="2024-04" db="EMBL/GenBank/DDBJ databases">
        <title>Salinicola lusitanus LLJ914,a marine bacterium isolated from the Okinawa Trough.</title>
        <authorList>
            <person name="Li J."/>
        </authorList>
    </citation>
    <scope>NUCLEOTIDE SEQUENCE [LARGE SCALE GENOMIC DNA]</scope>
</reference>
<dbReference type="AlphaFoldDB" id="A0AAW0PYG8"/>